<dbReference type="Proteomes" id="UP000321598">
    <property type="component" value="Unassembled WGS sequence"/>
</dbReference>
<dbReference type="EMBL" id="BKAV01000002">
    <property type="protein sequence ID" value="GEP99288.1"/>
    <property type="molecule type" value="Genomic_DNA"/>
</dbReference>
<reference evidence="1 2" key="1">
    <citation type="submission" date="2019-07" db="EMBL/GenBank/DDBJ databases">
        <title>Whole genome shotgun sequence of Staphylococcus arlettae NBRC 109765.</title>
        <authorList>
            <person name="Hosoyama A."/>
            <person name="Uohara A."/>
            <person name="Ohji S."/>
            <person name="Ichikawa N."/>
        </authorList>
    </citation>
    <scope>NUCLEOTIDE SEQUENCE [LARGE SCALE GENOMIC DNA]</scope>
    <source>
        <strain evidence="1 2">NBRC 109765</strain>
    </source>
</reference>
<evidence type="ECO:0000313" key="1">
    <source>
        <dbReference type="EMBL" id="GEP99288.1"/>
    </source>
</evidence>
<gene>
    <name evidence="1" type="ORF">SAR03_03260</name>
</gene>
<sequence length="58" mass="6833">MFGRIDNAASTLRANDLFCENEELHVDCSFYYYLKNDILYCQEARTILIRPSLFSYGQ</sequence>
<name>A0ABQ0XR29_9STAP</name>
<keyword evidence="2" id="KW-1185">Reference proteome</keyword>
<evidence type="ECO:0000313" key="2">
    <source>
        <dbReference type="Proteomes" id="UP000321598"/>
    </source>
</evidence>
<organism evidence="1 2">
    <name type="scientific">Staphylococcus arlettae</name>
    <dbReference type="NCBI Taxonomy" id="29378"/>
    <lineage>
        <taxon>Bacteria</taxon>
        <taxon>Bacillati</taxon>
        <taxon>Bacillota</taxon>
        <taxon>Bacilli</taxon>
        <taxon>Bacillales</taxon>
        <taxon>Staphylococcaceae</taxon>
        <taxon>Staphylococcus</taxon>
    </lineage>
</organism>
<accession>A0ABQ0XR29</accession>
<comment type="caution">
    <text evidence="1">The sequence shown here is derived from an EMBL/GenBank/DDBJ whole genome shotgun (WGS) entry which is preliminary data.</text>
</comment>
<proteinExistence type="predicted"/>
<protein>
    <submittedName>
        <fullName evidence="1">Uncharacterized protein</fullName>
    </submittedName>
</protein>